<reference evidence="3 4" key="1">
    <citation type="submission" date="2018-10" db="EMBL/GenBank/DDBJ databases">
        <title>Fifty Aureobasidium pullulans genomes reveal a recombining polyextremotolerant generalist.</title>
        <authorList>
            <person name="Gostincar C."/>
            <person name="Turk M."/>
            <person name="Zajc J."/>
            <person name="Gunde-Cimerman N."/>
        </authorList>
    </citation>
    <scope>NUCLEOTIDE SEQUENCE [LARGE SCALE GENOMIC DNA]</scope>
    <source>
        <strain evidence="3 4">EXF-10507</strain>
    </source>
</reference>
<proteinExistence type="predicted"/>
<accession>A0A4S9BEI8</accession>
<keyword evidence="2" id="KW-1133">Transmembrane helix</keyword>
<dbReference type="Pfam" id="PF11915">
    <property type="entry name" value="DUF3433"/>
    <property type="match status" value="2"/>
</dbReference>
<evidence type="ECO:0000256" key="2">
    <source>
        <dbReference type="SAM" id="Phobius"/>
    </source>
</evidence>
<feature type="transmembrane region" description="Helical" evidence="2">
    <location>
        <begin position="179"/>
        <end position="203"/>
    </location>
</feature>
<comment type="caution">
    <text evidence="3">The sequence shown here is derived from an EMBL/GenBank/DDBJ whole genome shotgun (WGS) entry which is preliminary data.</text>
</comment>
<feature type="transmembrane region" description="Helical" evidence="2">
    <location>
        <begin position="1224"/>
        <end position="1248"/>
    </location>
</feature>
<dbReference type="EMBL" id="QZAR01000047">
    <property type="protein sequence ID" value="THW91668.1"/>
    <property type="molecule type" value="Genomic_DNA"/>
</dbReference>
<keyword evidence="2" id="KW-0472">Membrane</keyword>
<feature type="region of interest" description="Disordered" evidence="1">
    <location>
        <begin position="1"/>
        <end position="24"/>
    </location>
</feature>
<feature type="transmembrane region" description="Helical" evidence="2">
    <location>
        <begin position="112"/>
        <end position="130"/>
    </location>
</feature>
<feature type="transmembrane region" description="Helical" evidence="2">
    <location>
        <begin position="708"/>
        <end position="734"/>
    </location>
</feature>
<protein>
    <submittedName>
        <fullName evidence="3">Uncharacterized protein</fullName>
    </submittedName>
</protein>
<feature type="transmembrane region" description="Helical" evidence="2">
    <location>
        <begin position="783"/>
        <end position="807"/>
    </location>
</feature>
<feature type="transmembrane region" description="Helical" evidence="2">
    <location>
        <begin position="69"/>
        <end position="92"/>
    </location>
</feature>
<feature type="transmembrane region" description="Helical" evidence="2">
    <location>
        <begin position="556"/>
        <end position="577"/>
    </location>
</feature>
<dbReference type="PANTHER" id="PTHR37544:SF3">
    <property type="entry name" value="SPRAY"/>
    <property type="match status" value="1"/>
</dbReference>
<dbReference type="InterPro" id="IPR021840">
    <property type="entry name" value="DUF3433"/>
</dbReference>
<organism evidence="3 4">
    <name type="scientific">Aureobasidium pullulans</name>
    <name type="common">Black yeast</name>
    <name type="synonym">Pullularia pullulans</name>
    <dbReference type="NCBI Taxonomy" id="5580"/>
    <lineage>
        <taxon>Eukaryota</taxon>
        <taxon>Fungi</taxon>
        <taxon>Dikarya</taxon>
        <taxon>Ascomycota</taxon>
        <taxon>Pezizomycotina</taxon>
        <taxon>Dothideomycetes</taxon>
        <taxon>Dothideomycetidae</taxon>
        <taxon>Dothideales</taxon>
        <taxon>Saccotheciaceae</taxon>
        <taxon>Aureobasidium</taxon>
    </lineage>
</organism>
<evidence type="ECO:0000313" key="4">
    <source>
        <dbReference type="Proteomes" id="UP000304928"/>
    </source>
</evidence>
<dbReference type="PANTHER" id="PTHR37544">
    <property type="entry name" value="SPRAY-RELATED"/>
    <property type="match status" value="1"/>
</dbReference>
<dbReference type="Proteomes" id="UP000304928">
    <property type="component" value="Unassembled WGS sequence"/>
</dbReference>
<feature type="transmembrane region" description="Helical" evidence="2">
    <location>
        <begin position="667"/>
        <end position="688"/>
    </location>
</feature>
<gene>
    <name evidence="3" type="ORF">D6D15_03692</name>
</gene>
<evidence type="ECO:0000313" key="3">
    <source>
        <dbReference type="EMBL" id="THW91668.1"/>
    </source>
</evidence>
<sequence>MTAYEDGDSYTPPKSIAQSNYEPESRLYLERETENGYSDENPSNEREAAAVFGPQKFDDWLPLTLRLPYLAFLTGTSVLLSALVFYLTIASFRNQGLGDNDDSATRFFEWRFLPTLIATIYSSLVATLVNDVRRTECFARLSNPKGASAVHTICLPSRAWWNDPADGWSKNKNNGMRSWSLLCASVVNIAALLVVSPLSAILLSPVTIRFTTPTSFSTLRFSDPGVTPNSSDLIVFRTTIAALLNEPTSAWLSTDHAIVPFWPSALDNPPLGPVFEGFAAQNWSSQTNVYQAELDCAPMSLTMTGNDTYRDMFGELLANLTFEASSKDGCSIVFSAIPGYNKVLSEGGGWWAPSPYRDLSSDMKTQDASVETCAGRSMVLVGTALDMVVGDPYTAKTPRFDAELLLCSSKYFSSKVDATVAINQTSVTVMFDVDDYYRTRRPLSEEALNSSSIEQAFFASGWSERFGRNPGSLYNNADGPWYGGPLSAIAAGHRYNEDPRKLQNLTSLLPGMKAMFQQFFGEKLLENWTQSVDREFAIPDAKVTVTKARIIASEDVGFPLAVLLLCSGLLISGVAYLTRLERRPLNLSQEPGKIESTAALILGDSVLRELLCNSDKLSQETLSSGLKGCVLGVTRGQIFVMSNSDKKLIEAEQFPAIHDARPAVIRLPVGALLTSFLFSLLAGLAVLYRLSSSTGFYQTSVAYQLQLHIAQTTATLAPYTIVPTFLAIGAKLWFAMVTDSVQKYQPFVAMMGRPAKLSESISVEYHNTPTALVSLKAWKSSHWLLALLGVGAFASEAFTVSMSALWYRELRDASRVADLSRGLKIRTAPSESGMSGRNHTLLSSNDTRGLFIPKLYDVSLQNWLYSATTEITQHGVTPAWSKDTWSFLPMDLSGIDYDIRYARRALNNNTQIRNLTLQTTGLKASLDCHSLNYTSDPPLWLTELDFLHSPISNGVSLWNDSNRPSILDLGYTLKNFSSATLDLQSINCCANDSMGQIGDAVVGYWSNAYGSELTSTWIHGRPIQGLYTPNDDSQQELFVWQQAPQMSAVSCKPRIEAAKSLVTIDIETGVVYEYEIIGTLRNVSEAWSWPYSQKNVTRDTTSWDDDGTYPSFEDAVRVNASWGYLFWDAVINSGQQGAWFRFQDPGLNVDLMSYSMLHLANDSQEALLDPETLAEHASTTFGIFFKHFANWNITWDADWTGYVYEKDVPSKIDVTISVPTDQLLMSPVAAIMSMSILVFLIFVIIIMFTTNRHKYKAIPRDVNTLASILGWIYASDRLLAWAESAPPSKPWYQALFSKTTPLAAQQRVKMGPFIDSAGNERWGIEMVDTEVVDALQEDKAKRSLGGSAGESIELQHTDLTAIDGNGDLGAHERLLNVSNIESDTIACAHESVNEAEHEHTRRASHGYPE</sequence>
<evidence type="ECO:0000256" key="1">
    <source>
        <dbReference type="SAM" id="MobiDB-lite"/>
    </source>
</evidence>
<keyword evidence="2" id="KW-0812">Transmembrane</keyword>
<name>A0A4S9BEI8_AURPU</name>